<dbReference type="Proteomes" id="UP000662783">
    <property type="component" value="Chromosome"/>
</dbReference>
<protein>
    <submittedName>
        <fullName evidence="1">Phenylacetate--CoA ligase family protein</fullName>
    </submittedName>
</protein>
<dbReference type="PANTHER" id="PTHR36932">
    <property type="entry name" value="CAPSULAR POLYSACCHARIDE BIOSYNTHESIS PROTEIN"/>
    <property type="match status" value="1"/>
</dbReference>
<accession>A0A974WFW1</accession>
<name>A0A974WFW1_9BACT</name>
<proteinExistence type="predicted"/>
<evidence type="ECO:0000313" key="2">
    <source>
        <dbReference type="Proteomes" id="UP000662783"/>
    </source>
</evidence>
<organism evidence="1 2">
    <name type="scientific">Fulvivirga lutea</name>
    <dbReference type="NCBI Taxonomy" id="2810512"/>
    <lineage>
        <taxon>Bacteria</taxon>
        <taxon>Pseudomonadati</taxon>
        <taxon>Bacteroidota</taxon>
        <taxon>Cytophagia</taxon>
        <taxon>Cytophagales</taxon>
        <taxon>Fulvivirgaceae</taxon>
        <taxon>Fulvivirga</taxon>
    </lineage>
</organism>
<dbReference type="PANTHER" id="PTHR36932:SF1">
    <property type="entry name" value="CAPSULAR POLYSACCHARIDE BIOSYNTHESIS PROTEIN"/>
    <property type="match status" value="1"/>
</dbReference>
<dbReference type="GO" id="GO:0016874">
    <property type="term" value="F:ligase activity"/>
    <property type="evidence" value="ECO:0007669"/>
    <property type="project" value="UniProtKB-KW"/>
</dbReference>
<dbReference type="Gene3D" id="3.40.50.12780">
    <property type="entry name" value="N-terminal domain of ligase-like"/>
    <property type="match status" value="1"/>
</dbReference>
<reference evidence="1" key="1">
    <citation type="submission" date="2021-02" db="EMBL/GenBank/DDBJ databases">
        <title>Fulvivirga sp. S481 isolated from sea water.</title>
        <authorList>
            <person name="Bae S.S."/>
            <person name="Baek K."/>
        </authorList>
    </citation>
    <scope>NUCLEOTIDE SEQUENCE</scope>
    <source>
        <strain evidence="1">S481</strain>
    </source>
</reference>
<dbReference type="SUPFAM" id="SSF56801">
    <property type="entry name" value="Acetyl-CoA synthetase-like"/>
    <property type="match status" value="1"/>
</dbReference>
<dbReference type="RefSeq" id="WP_205721317.1">
    <property type="nucleotide sequence ID" value="NZ_CP070608.1"/>
</dbReference>
<keyword evidence="2" id="KW-1185">Reference proteome</keyword>
<keyword evidence="1" id="KW-0436">Ligase</keyword>
<dbReference type="InterPro" id="IPR042099">
    <property type="entry name" value="ANL_N_sf"/>
</dbReference>
<gene>
    <name evidence="1" type="ORF">JR347_14550</name>
</gene>
<dbReference type="InterPro" id="IPR053158">
    <property type="entry name" value="CapK_Type1_Caps_Biosynth"/>
</dbReference>
<dbReference type="KEGG" id="fuv:JR347_14550"/>
<dbReference type="EMBL" id="CP070608">
    <property type="protein sequence ID" value="QSE96803.1"/>
    <property type="molecule type" value="Genomic_DNA"/>
</dbReference>
<evidence type="ECO:0000313" key="1">
    <source>
        <dbReference type="EMBL" id="QSE96803.1"/>
    </source>
</evidence>
<sequence>MGHLRRFLFQQAVFVEKLLNKEVKLAHDLLQKANSTIDKEGIQELQNEAFLKLIDFVYYNNNYYRSLFNEHGLLPESFQDIKDLSKIPLLTKDIIKSKRDQLLTPSIPDAECLTRTSGGTTGEPIYIDVNKQARINELYFYYRGLNWMGWKPGDTMVKFFGGSLSKNNYPTLKSRIKRWVSGEVFIPAFDLNSDTAPEILQLIKNQGPCFMQGYVSSIYTLALHAKQLNFKGLKIKGAFTTAEQLPQDQAELIREVFQCDVKGFYGCSEMNCLGFQKDMDGPYIIPDEILKINETTHPETGIEHSFLLTSLYNYRTPLINYLNGDNGSLGNSDPKYSTIDELYGRTGDLFVRRNGSYISSIVATQTMQITELTHKIKRYQLVQNDYDKVEFKYQLFDEAELGEDELQKILVMYKERLGDEFVITPLLTENFISSKNKKHRLMINLMSNK</sequence>
<dbReference type="AlphaFoldDB" id="A0A974WFW1"/>